<feature type="compositionally biased region" description="Basic and acidic residues" evidence="1">
    <location>
        <begin position="69"/>
        <end position="86"/>
    </location>
</feature>
<proteinExistence type="predicted"/>
<gene>
    <name evidence="2" type="ORF">UA08_03833</name>
</gene>
<evidence type="ECO:0000313" key="3">
    <source>
        <dbReference type="Proteomes" id="UP000214365"/>
    </source>
</evidence>
<organism evidence="2 3">
    <name type="scientific">Talaromyces atroroseus</name>
    <dbReference type="NCBI Taxonomy" id="1441469"/>
    <lineage>
        <taxon>Eukaryota</taxon>
        <taxon>Fungi</taxon>
        <taxon>Dikarya</taxon>
        <taxon>Ascomycota</taxon>
        <taxon>Pezizomycotina</taxon>
        <taxon>Eurotiomycetes</taxon>
        <taxon>Eurotiomycetidae</taxon>
        <taxon>Eurotiales</taxon>
        <taxon>Trichocomaceae</taxon>
        <taxon>Talaromyces</taxon>
        <taxon>Talaromyces sect. Trachyspermi</taxon>
    </lineage>
</organism>
<evidence type="ECO:0000256" key="1">
    <source>
        <dbReference type="SAM" id="MobiDB-lite"/>
    </source>
</evidence>
<name>A0A225AZ84_TALAT</name>
<dbReference type="STRING" id="1441469.A0A225AZ84"/>
<feature type="region of interest" description="Disordered" evidence="1">
    <location>
        <begin position="289"/>
        <end position="391"/>
    </location>
</feature>
<feature type="compositionally biased region" description="Polar residues" evidence="1">
    <location>
        <begin position="295"/>
        <end position="330"/>
    </location>
</feature>
<feature type="compositionally biased region" description="Pro residues" evidence="1">
    <location>
        <begin position="252"/>
        <end position="261"/>
    </location>
</feature>
<protein>
    <recommendedName>
        <fullName evidence="4">Protein IBD2</fullName>
    </recommendedName>
</protein>
<feature type="compositionally biased region" description="Low complexity" evidence="1">
    <location>
        <begin position="477"/>
        <end position="498"/>
    </location>
</feature>
<feature type="compositionally biased region" description="Low complexity" evidence="1">
    <location>
        <begin position="179"/>
        <end position="188"/>
    </location>
</feature>
<reference evidence="2 3" key="1">
    <citation type="submission" date="2015-06" db="EMBL/GenBank/DDBJ databases">
        <title>Talaromyces atroroseus IBT 11181 draft genome.</title>
        <authorList>
            <person name="Rasmussen K.B."/>
            <person name="Rasmussen S."/>
            <person name="Petersen B."/>
            <person name="Sicheritz-Ponten T."/>
            <person name="Mortensen U.H."/>
            <person name="Thrane U."/>
        </authorList>
    </citation>
    <scope>NUCLEOTIDE SEQUENCE [LARGE SCALE GENOMIC DNA]</scope>
    <source>
        <strain evidence="2 3">IBT 11181</strain>
    </source>
</reference>
<feature type="region of interest" description="Disordered" evidence="1">
    <location>
        <begin position="1"/>
        <end position="26"/>
    </location>
</feature>
<keyword evidence="3" id="KW-1185">Reference proteome</keyword>
<feature type="compositionally biased region" description="Polar residues" evidence="1">
    <location>
        <begin position="162"/>
        <end position="177"/>
    </location>
</feature>
<dbReference type="Proteomes" id="UP000214365">
    <property type="component" value="Unassembled WGS sequence"/>
</dbReference>
<comment type="caution">
    <text evidence="2">The sequence shown here is derived from an EMBL/GenBank/DDBJ whole genome shotgun (WGS) entry which is preliminary data.</text>
</comment>
<feature type="compositionally biased region" description="Gly residues" evidence="1">
    <location>
        <begin position="189"/>
        <end position="202"/>
    </location>
</feature>
<feature type="compositionally biased region" description="Polar residues" evidence="1">
    <location>
        <begin position="122"/>
        <end position="139"/>
    </location>
</feature>
<dbReference type="GeneID" id="31003588"/>
<evidence type="ECO:0000313" key="2">
    <source>
        <dbReference type="EMBL" id="OKL61029.1"/>
    </source>
</evidence>
<accession>A0A225AZ84</accession>
<sequence length="573" mass="60983">MPSPIYPDRLIRPLPKRPLRSRLSPEVVKSIRFPPAPRVSRLFFRSYSDYSESHDNKVHLQQQHSVDTYNHDGHDHSPDRDHRHPYENGVSEVESGDEDGSVVVRRSGGFRGSSLPPATPFPNGQTQPADLETSQTKSSPAGLDGYDAFENTNNKKKRKIPTSGTLGSHHSTLTTDLASMGISGSNPGSPGGLGDGGTGTYYGSGSPAASNAGSGISGSGRGRYGRHTPRTSGSRGALPVHPQGALLGARPPGSPRDPAPPSHIGTGEIGATKPDQGIISAAIANAAALTPPSRGPNTILSPLERQASTPQPNATGTQFTFTCESDSSKSIALHAPGTYPRFPIAPNPRDFATQGTQTSPSMGAMGGQQQLPQPPAGGAPGANPGQRPKRSRDSIYALAARRRKIQQHYTNIHNPPSPEEIWMCEFCEYEAIFGEPPRALIRQYEIKDRKERRRLAEKRRLLEKAKMKGRKGKKATKNAAKQTGTGAQQAQAAAAAHQHGAEHAPPMNAHHPDDYLGEYEDETPPMPTSVPPVPQPMADRPPVGMPNTGNSPPIEGSAQIKGGIGDGGMDRPS</sequence>
<feature type="region of interest" description="Disordered" evidence="1">
    <location>
        <begin position="464"/>
        <end position="573"/>
    </location>
</feature>
<dbReference type="RefSeq" id="XP_020121150.1">
    <property type="nucleotide sequence ID" value="XM_020266177.1"/>
</dbReference>
<feature type="compositionally biased region" description="Pro residues" evidence="1">
    <location>
        <begin position="524"/>
        <end position="535"/>
    </location>
</feature>
<feature type="compositionally biased region" description="Low complexity" evidence="1">
    <location>
        <begin position="203"/>
        <end position="214"/>
    </location>
</feature>
<feature type="compositionally biased region" description="Basic residues" evidence="1">
    <location>
        <begin position="467"/>
        <end position="476"/>
    </location>
</feature>
<evidence type="ECO:0008006" key="4">
    <source>
        <dbReference type="Google" id="ProtNLM"/>
    </source>
</evidence>
<dbReference type="AlphaFoldDB" id="A0A225AZ84"/>
<feature type="region of interest" description="Disordered" evidence="1">
    <location>
        <begin position="68"/>
        <end position="268"/>
    </location>
</feature>
<dbReference type="OrthoDB" id="4174342at2759"/>
<dbReference type="EMBL" id="LFMY01000004">
    <property type="protein sequence ID" value="OKL61029.1"/>
    <property type="molecule type" value="Genomic_DNA"/>
</dbReference>